<accession>A0ACB9C1X2</accession>
<reference evidence="2" key="1">
    <citation type="journal article" date="2022" name="Mol. Ecol. Resour.">
        <title>The genomes of chicory, endive, great burdock and yacon provide insights into Asteraceae palaeo-polyploidization history and plant inulin production.</title>
        <authorList>
            <person name="Fan W."/>
            <person name="Wang S."/>
            <person name="Wang H."/>
            <person name="Wang A."/>
            <person name="Jiang F."/>
            <person name="Liu H."/>
            <person name="Zhao H."/>
            <person name="Xu D."/>
            <person name="Zhang Y."/>
        </authorList>
    </citation>
    <scope>NUCLEOTIDE SEQUENCE [LARGE SCALE GENOMIC DNA]</scope>
    <source>
        <strain evidence="2">cv. Niubang</strain>
    </source>
</reference>
<proteinExistence type="predicted"/>
<keyword evidence="2" id="KW-1185">Reference proteome</keyword>
<dbReference type="Proteomes" id="UP001055879">
    <property type="component" value="Linkage Group LG05"/>
</dbReference>
<evidence type="ECO:0000313" key="1">
    <source>
        <dbReference type="EMBL" id="KAI3728316.1"/>
    </source>
</evidence>
<evidence type="ECO:0000313" key="2">
    <source>
        <dbReference type="Proteomes" id="UP001055879"/>
    </source>
</evidence>
<sequence length="142" mass="15952">MDSDEIPDNQHAGIDTNFAQQLKVEGKIQNAKIHAQEESLMEDLSNSEQQACKCFEHFDCCLCKDNSQSHKVSPLFPNEQPSYTQGKQKYKIPSDHGASGIADIGPRNLDLQVDRTSSHQNPFSVETVDRTSSHHNPCVKWN</sequence>
<comment type="caution">
    <text evidence="1">The sequence shown here is derived from an EMBL/GenBank/DDBJ whole genome shotgun (WGS) entry which is preliminary data.</text>
</comment>
<protein>
    <submittedName>
        <fullName evidence="1">Uncharacterized protein</fullName>
    </submittedName>
</protein>
<dbReference type="EMBL" id="CM042051">
    <property type="protein sequence ID" value="KAI3728316.1"/>
    <property type="molecule type" value="Genomic_DNA"/>
</dbReference>
<organism evidence="1 2">
    <name type="scientific">Arctium lappa</name>
    <name type="common">Greater burdock</name>
    <name type="synonym">Lappa major</name>
    <dbReference type="NCBI Taxonomy" id="4217"/>
    <lineage>
        <taxon>Eukaryota</taxon>
        <taxon>Viridiplantae</taxon>
        <taxon>Streptophyta</taxon>
        <taxon>Embryophyta</taxon>
        <taxon>Tracheophyta</taxon>
        <taxon>Spermatophyta</taxon>
        <taxon>Magnoliopsida</taxon>
        <taxon>eudicotyledons</taxon>
        <taxon>Gunneridae</taxon>
        <taxon>Pentapetalae</taxon>
        <taxon>asterids</taxon>
        <taxon>campanulids</taxon>
        <taxon>Asterales</taxon>
        <taxon>Asteraceae</taxon>
        <taxon>Carduoideae</taxon>
        <taxon>Cardueae</taxon>
        <taxon>Arctiinae</taxon>
        <taxon>Arctium</taxon>
    </lineage>
</organism>
<name>A0ACB9C1X2_ARCLA</name>
<reference evidence="1 2" key="2">
    <citation type="journal article" date="2022" name="Mol. Ecol. Resour.">
        <title>The genomes of chicory, endive, great burdock and yacon provide insights into Asteraceae paleo-polyploidization history and plant inulin production.</title>
        <authorList>
            <person name="Fan W."/>
            <person name="Wang S."/>
            <person name="Wang H."/>
            <person name="Wang A."/>
            <person name="Jiang F."/>
            <person name="Liu H."/>
            <person name="Zhao H."/>
            <person name="Xu D."/>
            <person name="Zhang Y."/>
        </authorList>
    </citation>
    <scope>NUCLEOTIDE SEQUENCE [LARGE SCALE GENOMIC DNA]</scope>
    <source>
        <strain evidence="2">cv. Niubang</strain>
    </source>
</reference>
<gene>
    <name evidence="1" type="ORF">L6452_16950</name>
</gene>